<evidence type="ECO:0000313" key="1">
    <source>
        <dbReference type="EMBL" id="SEH09006.1"/>
    </source>
</evidence>
<sequence length="128" mass="14796">MSAALNLDATLRSENMGIQLPTLLNNHAKQDFLEGQMAGYLLNAHLKKLIFTQQKLDIAQLLPDLKNQSLYYQCGLKDFIFSQTFPLILELFYQSRRSRCERIRFMDNILAYLRDAQSCLTNTNKCSN</sequence>
<dbReference type="RefSeq" id="WP_103922497.1">
    <property type="nucleotide sequence ID" value="NZ_FMSV02000557.1"/>
</dbReference>
<reference evidence="1 2" key="1">
    <citation type="submission" date="2016-10" db="EMBL/GenBank/DDBJ databases">
        <authorList>
            <person name="de Groot N.N."/>
        </authorList>
    </citation>
    <scope>NUCLEOTIDE SEQUENCE [LARGE SCALE GENOMIC DNA]</scope>
    <source>
        <strain evidence="1">MBHS1</strain>
    </source>
</reference>
<organism evidence="1 2">
    <name type="scientific">Candidatus Venteria ishoeyi</name>
    <dbReference type="NCBI Taxonomy" id="1899563"/>
    <lineage>
        <taxon>Bacteria</taxon>
        <taxon>Pseudomonadati</taxon>
        <taxon>Pseudomonadota</taxon>
        <taxon>Gammaproteobacteria</taxon>
        <taxon>Thiotrichales</taxon>
        <taxon>Thiotrichaceae</taxon>
        <taxon>Venteria</taxon>
    </lineage>
</organism>
<proteinExistence type="predicted"/>
<dbReference type="AlphaFoldDB" id="A0A1H6FIR3"/>
<protein>
    <submittedName>
        <fullName evidence="1">Uncharacterized protein</fullName>
    </submittedName>
</protein>
<evidence type="ECO:0000313" key="2">
    <source>
        <dbReference type="Proteomes" id="UP000236724"/>
    </source>
</evidence>
<name>A0A1H6FIR3_9GAMM</name>
<gene>
    <name evidence="1" type="ORF">MBHS_04899</name>
</gene>
<keyword evidence="2" id="KW-1185">Reference proteome</keyword>
<dbReference type="Proteomes" id="UP000236724">
    <property type="component" value="Unassembled WGS sequence"/>
</dbReference>
<dbReference type="EMBL" id="FMSV02000557">
    <property type="protein sequence ID" value="SEH09006.1"/>
    <property type="molecule type" value="Genomic_DNA"/>
</dbReference>
<accession>A0A1H6FIR3</accession>